<dbReference type="InterPro" id="IPR019844">
    <property type="entry name" value="CSD_CS"/>
</dbReference>
<dbReference type="GO" id="GO:0003677">
    <property type="term" value="F:DNA binding"/>
    <property type="evidence" value="ECO:0007669"/>
    <property type="project" value="UniProtKB-KW"/>
</dbReference>
<keyword evidence="6" id="KW-1185">Reference proteome</keyword>
<dbReference type="PIRSF" id="PIRSF002599">
    <property type="entry name" value="Cold_shock_A"/>
    <property type="match status" value="1"/>
</dbReference>
<dbReference type="Gene3D" id="2.40.50.140">
    <property type="entry name" value="Nucleic acid-binding proteins"/>
    <property type="match status" value="1"/>
</dbReference>
<protein>
    <submittedName>
        <fullName evidence="5">Cold-shock DNA-binding domain-containing protein</fullName>
    </submittedName>
</protein>
<dbReference type="RefSeq" id="WP_009502262.1">
    <property type="nucleotide sequence ID" value="NZ_ANIN01000002.1"/>
</dbReference>
<dbReference type="OrthoDB" id="9810590at2"/>
<dbReference type="Proteomes" id="UP000023795">
    <property type="component" value="Unassembled WGS sequence"/>
</dbReference>
<dbReference type="SMART" id="SM00357">
    <property type="entry name" value="CSP"/>
    <property type="match status" value="1"/>
</dbReference>
<comment type="subcellular location">
    <subcellularLocation>
        <location evidence="1 3">Cytoplasm</location>
    </subcellularLocation>
</comment>
<dbReference type="eggNOG" id="COG1278">
    <property type="taxonomic scope" value="Bacteria"/>
</dbReference>
<dbReference type="InterPro" id="IPR012340">
    <property type="entry name" value="NA-bd_OB-fold"/>
</dbReference>
<evidence type="ECO:0000256" key="1">
    <source>
        <dbReference type="ARBA" id="ARBA00004496"/>
    </source>
</evidence>
<dbReference type="InterPro" id="IPR002059">
    <property type="entry name" value="CSP_DNA-bd"/>
</dbReference>
<proteinExistence type="predicted"/>
<dbReference type="PRINTS" id="PR00050">
    <property type="entry name" value="COLDSHOCK"/>
</dbReference>
<accession>L2F6N4</accession>
<organism evidence="5 6">
    <name type="scientific">Moraxella macacae 0408225</name>
    <dbReference type="NCBI Taxonomy" id="1230338"/>
    <lineage>
        <taxon>Bacteria</taxon>
        <taxon>Pseudomonadati</taxon>
        <taxon>Pseudomonadota</taxon>
        <taxon>Gammaproteobacteria</taxon>
        <taxon>Moraxellales</taxon>
        <taxon>Moraxellaceae</taxon>
        <taxon>Moraxella</taxon>
    </lineage>
</organism>
<dbReference type="CDD" id="cd04458">
    <property type="entry name" value="CSP_CDS"/>
    <property type="match status" value="1"/>
</dbReference>
<dbReference type="PANTHER" id="PTHR11544">
    <property type="entry name" value="COLD SHOCK DOMAIN CONTAINING PROTEINS"/>
    <property type="match status" value="1"/>
</dbReference>
<dbReference type="InterPro" id="IPR011129">
    <property type="entry name" value="CSD"/>
</dbReference>
<dbReference type="EMBL" id="ANIN01000002">
    <property type="protein sequence ID" value="ELA08702.1"/>
    <property type="molecule type" value="Genomic_DNA"/>
</dbReference>
<dbReference type="PROSITE" id="PS00352">
    <property type="entry name" value="CSD_1"/>
    <property type="match status" value="1"/>
</dbReference>
<reference evidence="5 6" key="1">
    <citation type="journal article" date="2013" name="Genome Announc.">
        <title>Genome Sequence of Moraxella macacae 0408225, a Novel Bacterial Species Isolated from a Cynomolgus Macaque with Epistaxis.</title>
        <authorList>
            <person name="Ladner J.T."/>
            <person name="Whitehouse C.A."/>
            <person name="Koroleva G.I."/>
            <person name="Palacios G.F."/>
        </authorList>
    </citation>
    <scope>NUCLEOTIDE SEQUENCE [LARGE SCALE GENOMIC DNA]</scope>
    <source>
        <strain evidence="5 6">0408225</strain>
    </source>
</reference>
<evidence type="ECO:0000313" key="6">
    <source>
        <dbReference type="Proteomes" id="UP000023795"/>
    </source>
</evidence>
<evidence type="ECO:0000313" key="5">
    <source>
        <dbReference type="EMBL" id="ELA08702.1"/>
    </source>
</evidence>
<dbReference type="FunFam" id="2.40.50.140:FF:000006">
    <property type="entry name" value="Cold shock protein CspC"/>
    <property type="match status" value="1"/>
</dbReference>
<gene>
    <name evidence="5" type="ORF">MOMA_09091</name>
</gene>
<dbReference type="PROSITE" id="PS51857">
    <property type="entry name" value="CSD_2"/>
    <property type="match status" value="1"/>
</dbReference>
<keyword evidence="2" id="KW-0963">Cytoplasm</keyword>
<dbReference type="AlphaFoldDB" id="L2F6N4"/>
<dbReference type="InterPro" id="IPR050181">
    <property type="entry name" value="Cold_shock_domain"/>
</dbReference>
<dbReference type="STRING" id="1230338.MOMA_09091"/>
<dbReference type="Pfam" id="PF00313">
    <property type="entry name" value="CSD"/>
    <property type="match status" value="1"/>
</dbReference>
<dbReference type="InterPro" id="IPR012156">
    <property type="entry name" value="Cold_shock_CspA"/>
</dbReference>
<dbReference type="SUPFAM" id="SSF50249">
    <property type="entry name" value="Nucleic acid-binding proteins"/>
    <property type="match status" value="1"/>
</dbReference>
<name>L2F6N4_9GAMM</name>
<feature type="domain" description="CSD" evidence="4">
    <location>
        <begin position="4"/>
        <end position="68"/>
    </location>
</feature>
<sequence length="70" mass="7922">MSVREQGIVKWFNDSKGFGFIQRNTGEDIFVHFRSIQGEGYRSLREGQSVEFIVTEGPKGLQAEEVTKLG</sequence>
<evidence type="ECO:0000256" key="3">
    <source>
        <dbReference type="RuleBase" id="RU000408"/>
    </source>
</evidence>
<comment type="caution">
    <text evidence="5">The sequence shown here is derived from an EMBL/GenBank/DDBJ whole genome shotgun (WGS) entry which is preliminary data.</text>
</comment>
<evidence type="ECO:0000259" key="4">
    <source>
        <dbReference type="PROSITE" id="PS51857"/>
    </source>
</evidence>
<dbReference type="PATRIC" id="fig|1230338.3.peg.1952"/>
<evidence type="ECO:0000256" key="2">
    <source>
        <dbReference type="ARBA" id="ARBA00022490"/>
    </source>
</evidence>
<dbReference type="GO" id="GO:0005829">
    <property type="term" value="C:cytosol"/>
    <property type="evidence" value="ECO:0007669"/>
    <property type="project" value="UniProtKB-ARBA"/>
</dbReference>
<keyword evidence="5" id="KW-0238">DNA-binding</keyword>